<gene>
    <name evidence="2" type="ORF">J2Z37_005076</name>
</gene>
<evidence type="ECO:0000256" key="1">
    <source>
        <dbReference type="SAM" id="MobiDB-lite"/>
    </source>
</evidence>
<keyword evidence="3" id="KW-1185">Reference proteome</keyword>
<protein>
    <submittedName>
        <fullName evidence="2">Uncharacterized protein</fullName>
    </submittedName>
</protein>
<dbReference type="Proteomes" id="UP001519343">
    <property type="component" value="Unassembled WGS sequence"/>
</dbReference>
<reference evidence="2 3" key="1">
    <citation type="submission" date="2021-03" db="EMBL/GenBank/DDBJ databases">
        <title>Genomic Encyclopedia of Type Strains, Phase IV (KMG-IV): sequencing the most valuable type-strain genomes for metagenomic binning, comparative biology and taxonomic classification.</title>
        <authorList>
            <person name="Goeker M."/>
        </authorList>
    </citation>
    <scope>NUCLEOTIDE SEQUENCE [LARGE SCALE GENOMIC DNA]</scope>
    <source>
        <strain evidence="2 3">DSM 24738</strain>
    </source>
</reference>
<name>A0ABS4GXR0_9BACL</name>
<dbReference type="RefSeq" id="WP_209813017.1">
    <property type="nucleotide sequence ID" value="NZ_JAGGKT010000037.1"/>
</dbReference>
<feature type="compositionally biased region" description="Basic residues" evidence="1">
    <location>
        <begin position="1"/>
        <end position="10"/>
    </location>
</feature>
<proteinExistence type="predicted"/>
<comment type="caution">
    <text evidence="2">The sequence shown here is derived from an EMBL/GenBank/DDBJ whole genome shotgun (WGS) entry which is preliminary data.</text>
</comment>
<dbReference type="EMBL" id="JAGGKT010000037">
    <property type="protein sequence ID" value="MBP1935056.1"/>
    <property type="molecule type" value="Genomic_DNA"/>
</dbReference>
<organism evidence="2 3">
    <name type="scientific">Ammoniphilus resinae</name>
    <dbReference type="NCBI Taxonomy" id="861532"/>
    <lineage>
        <taxon>Bacteria</taxon>
        <taxon>Bacillati</taxon>
        <taxon>Bacillota</taxon>
        <taxon>Bacilli</taxon>
        <taxon>Bacillales</taxon>
        <taxon>Paenibacillaceae</taxon>
        <taxon>Aneurinibacillus group</taxon>
        <taxon>Ammoniphilus</taxon>
    </lineage>
</organism>
<feature type="region of interest" description="Disordered" evidence="1">
    <location>
        <begin position="1"/>
        <end position="38"/>
    </location>
</feature>
<feature type="compositionally biased region" description="Basic and acidic residues" evidence="1">
    <location>
        <begin position="26"/>
        <end position="38"/>
    </location>
</feature>
<evidence type="ECO:0000313" key="3">
    <source>
        <dbReference type="Proteomes" id="UP001519343"/>
    </source>
</evidence>
<evidence type="ECO:0000313" key="2">
    <source>
        <dbReference type="EMBL" id="MBP1935056.1"/>
    </source>
</evidence>
<accession>A0ABS4GXR0</accession>
<sequence length="53" mass="6074">MSKWREHKQSKQQDPTIAPGLEMDELDKSASSEEVEKGDFTEVTKLVIDRVPE</sequence>